<dbReference type="EMBL" id="ABVR01000042">
    <property type="protein sequence ID" value="EEG88804.1"/>
    <property type="molecule type" value="Genomic_DNA"/>
</dbReference>
<organism evidence="1 2">
    <name type="scientific">Coprococcus comes ATCC 27758</name>
    <dbReference type="NCBI Taxonomy" id="470146"/>
    <lineage>
        <taxon>Bacteria</taxon>
        <taxon>Bacillati</taxon>
        <taxon>Bacillota</taxon>
        <taxon>Clostridia</taxon>
        <taxon>Lachnospirales</taxon>
        <taxon>Lachnospiraceae</taxon>
        <taxon>Coprococcus</taxon>
    </lineage>
</organism>
<reference evidence="1 2" key="2">
    <citation type="submission" date="2009-03" db="EMBL/GenBank/DDBJ databases">
        <title>Draft genome sequence of Coprococcus comes (ATCC 27758).</title>
        <authorList>
            <person name="Sudarsanam P."/>
            <person name="Ley R."/>
            <person name="Guruge J."/>
            <person name="Turnbaugh P.J."/>
            <person name="Mahowald M."/>
            <person name="Liep D."/>
            <person name="Gordon J."/>
        </authorList>
    </citation>
    <scope>NUCLEOTIDE SEQUENCE [LARGE SCALE GENOMIC DNA]</scope>
    <source>
        <strain evidence="1 2">ATCC 27758</strain>
    </source>
</reference>
<protein>
    <submittedName>
        <fullName evidence="1">Uncharacterized protein</fullName>
    </submittedName>
</protein>
<evidence type="ECO:0000313" key="1">
    <source>
        <dbReference type="EMBL" id="EEG88804.1"/>
    </source>
</evidence>
<gene>
    <name evidence="1" type="ORF">COPCOM_02894</name>
</gene>
<proteinExistence type="predicted"/>
<comment type="caution">
    <text evidence="1">The sequence shown here is derived from an EMBL/GenBank/DDBJ whole genome shotgun (WGS) entry which is preliminary data.</text>
</comment>
<reference evidence="1 2" key="1">
    <citation type="submission" date="2009-02" db="EMBL/GenBank/DDBJ databases">
        <authorList>
            <person name="Fulton L."/>
            <person name="Clifton S."/>
            <person name="Fulton B."/>
            <person name="Xu J."/>
            <person name="Minx P."/>
            <person name="Pepin K.H."/>
            <person name="Johnson M."/>
            <person name="Bhonagiri V."/>
            <person name="Nash W.E."/>
            <person name="Mardis E.R."/>
            <person name="Wilson R.K."/>
        </authorList>
    </citation>
    <scope>NUCLEOTIDE SEQUENCE [LARGE SCALE GENOMIC DNA]</scope>
    <source>
        <strain evidence="1 2">ATCC 27758</strain>
    </source>
</reference>
<sequence length="41" mass="4657">MKICEEEKPKVTHITDEHSVACWLMDPRADRSGVPFGRTDA</sequence>
<dbReference type="Proteomes" id="UP000003793">
    <property type="component" value="Unassembled WGS sequence"/>
</dbReference>
<dbReference type="HOGENOM" id="CLU_3268606_0_0_9"/>
<accession>C0BCK3</accession>
<name>C0BCK3_9FIRM</name>
<evidence type="ECO:0000313" key="2">
    <source>
        <dbReference type="Proteomes" id="UP000003793"/>
    </source>
</evidence>
<dbReference type="AlphaFoldDB" id="C0BCK3"/>